<comment type="caution">
    <text evidence="3">The sequence shown here is derived from an EMBL/GenBank/DDBJ whole genome shotgun (WGS) entry which is preliminary data.</text>
</comment>
<sequence length="260" mass="27494">MTDEPVTLDISDGIATVTLARPKALNALSQPMMTALARRIDALEARSDVRAVILTGTGRAFSAGGDLIEFERALRADKNTLLTYLRDNQDILQRVEDIPVPVIAAINGFAVAGGLELLLCCDIVVAAEGARIGDGHAQYGIVPAGGATVRLRERLSPSHAAQLFYTAGLLDAGTLMDWGLVNDVVPPATLMEKARGIAREIAGRSPEAIGHIKTLIGGGAGAPGRAERVRAELDRFALHVDGKDLAKGLEAFRTKQPAQF</sequence>
<dbReference type="Gene3D" id="3.90.226.10">
    <property type="entry name" value="2-enoyl-CoA Hydratase, Chain A, domain 1"/>
    <property type="match status" value="1"/>
</dbReference>
<dbReference type="RefSeq" id="WP_210680758.1">
    <property type="nucleotide sequence ID" value="NZ_JAGMWN010000001.1"/>
</dbReference>
<evidence type="ECO:0000313" key="3">
    <source>
        <dbReference type="EMBL" id="MBP5856221.1"/>
    </source>
</evidence>
<evidence type="ECO:0000313" key="4">
    <source>
        <dbReference type="Proteomes" id="UP000672602"/>
    </source>
</evidence>
<dbReference type="InterPro" id="IPR029045">
    <property type="entry name" value="ClpP/crotonase-like_dom_sf"/>
</dbReference>
<dbReference type="InterPro" id="IPR001753">
    <property type="entry name" value="Enoyl-CoA_hydra/iso"/>
</dbReference>
<dbReference type="Pfam" id="PF00378">
    <property type="entry name" value="ECH_1"/>
    <property type="match status" value="1"/>
</dbReference>
<accession>A0A8J7SLG5</accession>
<dbReference type="GO" id="GO:0003824">
    <property type="term" value="F:catalytic activity"/>
    <property type="evidence" value="ECO:0007669"/>
    <property type="project" value="InterPro"/>
</dbReference>
<gene>
    <name evidence="3" type="ORF">KAJ83_04315</name>
</gene>
<name>A0A8J7SLG5_9PROT</name>
<dbReference type="CDD" id="cd06558">
    <property type="entry name" value="crotonase-like"/>
    <property type="match status" value="1"/>
</dbReference>
<keyword evidence="4" id="KW-1185">Reference proteome</keyword>
<dbReference type="PROSITE" id="PS00166">
    <property type="entry name" value="ENOYL_COA_HYDRATASE"/>
    <property type="match status" value="1"/>
</dbReference>
<dbReference type="PANTHER" id="PTHR43802">
    <property type="entry name" value="ENOYL-COA HYDRATASE"/>
    <property type="match status" value="1"/>
</dbReference>
<dbReference type="AlphaFoldDB" id="A0A8J7SLG5"/>
<evidence type="ECO:0000256" key="1">
    <source>
        <dbReference type="ARBA" id="ARBA00005254"/>
    </source>
</evidence>
<dbReference type="SUPFAM" id="SSF52096">
    <property type="entry name" value="ClpP/crotonase"/>
    <property type="match status" value="1"/>
</dbReference>
<comment type="similarity">
    <text evidence="1 2">Belongs to the enoyl-CoA hydratase/isomerase family.</text>
</comment>
<dbReference type="Proteomes" id="UP000672602">
    <property type="component" value="Unassembled WGS sequence"/>
</dbReference>
<dbReference type="EMBL" id="JAGMWN010000001">
    <property type="protein sequence ID" value="MBP5856221.1"/>
    <property type="molecule type" value="Genomic_DNA"/>
</dbReference>
<proteinExistence type="inferred from homology"/>
<organism evidence="3 4">
    <name type="scientific">Marivibrio halodurans</name>
    <dbReference type="NCBI Taxonomy" id="2039722"/>
    <lineage>
        <taxon>Bacteria</taxon>
        <taxon>Pseudomonadati</taxon>
        <taxon>Pseudomonadota</taxon>
        <taxon>Alphaproteobacteria</taxon>
        <taxon>Rhodospirillales</taxon>
        <taxon>Rhodospirillaceae</taxon>
        <taxon>Marivibrio</taxon>
    </lineage>
</organism>
<dbReference type="PANTHER" id="PTHR43802:SF1">
    <property type="entry name" value="IP11341P-RELATED"/>
    <property type="match status" value="1"/>
</dbReference>
<reference evidence="3" key="1">
    <citation type="submission" date="2021-04" db="EMBL/GenBank/DDBJ databases">
        <authorList>
            <person name="Zhang D.-C."/>
        </authorList>
    </citation>
    <scope>NUCLEOTIDE SEQUENCE</scope>
    <source>
        <strain evidence="3">CGMCC 1.15697</strain>
    </source>
</reference>
<protein>
    <submittedName>
        <fullName evidence="3">Enoyl-CoA hydratase/isomerase family protein</fullName>
    </submittedName>
</protein>
<evidence type="ECO:0000256" key="2">
    <source>
        <dbReference type="RuleBase" id="RU003707"/>
    </source>
</evidence>
<dbReference type="InterPro" id="IPR018376">
    <property type="entry name" value="Enoyl-CoA_hyd/isom_CS"/>
</dbReference>